<feature type="signal peptide" evidence="1">
    <location>
        <begin position="1"/>
        <end position="34"/>
    </location>
</feature>
<gene>
    <name evidence="2" type="ORF">SAMN00790413_04679</name>
</gene>
<dbReference type="EMBL" id="FWWU01000005">
    <property type="protein sequence ID" value="SMB81689.1"/>
    <property type="molecule type" value="Genomic_DNA"/>
</dbReference>
<protein>
    <submittedName>
        <fullName evidence="2">Uncharacterized protein</fullName>
    </submittedName>
</protein>
<dbReference type="AlphaFoldDB" id="A0A1W1UKY4"/>
<keyword evidence="1" id="KW-0732">Signal</keyword>
<sequence>MGRMNATMPQTTTRLCTLSFLVGLCTLQPNGAGAAQVDPGLLKAAATLYAAAQVGTLAHDWCLTSAPAERATIEKEYAAWRAGYGLPGIEAYLQTYAAAQLPDLRAAVLARRDEVYAALTRASKNPASDCRGIRAQLTAQVNLPALYPQEYRLTQSLRVPSSAASLPAAPSTPAGPPTASKAGAFLTNTSFDPVEKTYVQDLLGKAGGQPPYQGGGALKAGAYGCVQQNTNDFETLLSVVSYTLTLYPDQGLRFTDGKFTDASTKKSSPMKNFLAAYRYDRNTGQLEISTDYDNRDLKDFLYGNGRYDGVGDDAPLFNIFRVLTDGRGRSMIYGQKGFGYRDGDLTVCRYQGPAKGISPIEEAKRAEQAELERFNRYRLKPNAGLKLSQIEGLLHTYENESDGINITGVETTTLLLKDGTAYLNLRWSPHDLDVAASRKGEPQAWTKWRRKGTGYELLEGGRWTPPKGTLGVPGNRNESLTGSYEFFSAYTSGTLMNGATSTARDVYTFTAGGQFTRTESGGVMGTLNNGSTVTTGSAAGPSSRVRATYVFDGYTLEFRGQNGQTSRTYAFFWDKKKNNLMIGGRTYTRK</sequence>
<proteinExistence type="predicted"/>
<name>A0A1W1UKY4_9DEIO</name>
<organism evidence="2 3">
    <name type="scientific">Deinococcus hopiensis KR-140</name>
    <dbReference type="NCBI Taxonomy" id="695939"/>
    <lineage>
        <taxon>Bacteria</taxon>
        <taxon>Thermotogati</taxon>
        <taxon>Deinococcota</taxon>
        <taxon>Deinococci</taxon>
        <taxon>Deinococcales</taxon>
        <taxon>Deinococcaceae</taxon>
        <taxon>Deinococcus</taxon>
    </lineage>
</organism>
<evidence type="ECO:0000313" key="2">
    <source>
        <dbReference type="EMBL" id="SMB81689.1"/>
    </source>
</evidence>
<evidence type="ECO:0000313" key="3">
    <source>
        <dbReference type="Proteomes" id="UP000192582"/>
    </source>
</evidence>
<accession>A0A1W1UKY4</accession>
<keyword evidence="3" id="KW-1185">Reference proteome</keyword>
<dbReference type="Proteomes" id="UP000192582">
    <property type="component" value="Unassembled WGS sequence"/>
</dbReference>
<evidence type="ECO:0000256" key="1">
    <source>
        <dbReference type="SAM" id="SignalP"/>
    </source>
</evidence>
<feature type="chain" id="PRO_5012099603" evidence="1">
    <location>
        <begin position="35"/>
        <end position="590"/>
    </location>
</feature>
<reference evidence="2 3" key="1">
    <citation type="submission" date="2017-04" db="EMBL/GenBank/DDBJ databases">
        <authorList>
            <person name="Afonso C.L."/>
            <person name="Miller P.J."/>
            <person name="Scott M.A."/>
            <person name="Spackman E."/>
            <person name="Goraichik I."/>
            <person name="Dimitrov K.M."/>
            <person name="Suarez D.L."/>
            <person name="Swayne D.E."/>
        </authorList>
    </citation>
    <scope>NUCLEOTIDE SEQUENCE [LARGE SCALE GENOMIC DNA]</scope>
    <source>
        <strain evidence="2 3">KR-140</strain>
    </source>
</reference>